<dbReference type="Proteomes" id="UP000557307">
    <property type="component" value="Unassembled WGS sequence"/>
</dbReference>
<dbReference type="EMBL" id="JACHGF010000003">
    <property type="protein sequence ID" value="MBB5284401.1"/>
    <property type="molecule type" value="Genomic_DNA"/>
</dbReference>
<dbReference type="RefSeq" id="WP_221307436.1">
    <property type="nucleotide sequence ID" value="NZ_JACHGF010000003.1"/>
</dbReference>
<dbReference type="InterPro" id="IPR014729">
    <property type="entry name" value="Rossmann-like_a/b/a_fold"/>
</dbReference>
<dbReference type="Gene3D" id="3.40.50.620">
    <property type="entry name" value="HUPs"/>
    <property type="match status" value="1"/>
</dbReference>
<comment type="caution">
    <text evidence="3">The sequence shown here is derived from an EMBL/GenBank/DDBJ whole genome shotgun (WGS) entry which is preliminary data.</text>
</comment>
<feature type="domain" description="DUF218" evidence="2">
    <location>
        <begin position="256"/>
        <end position="367"/>
    </location>
</feature>
<keyword evidence="1" id="KW-0732">Signal</keyword>
<evidence type="ECO:0000313" key="3">
    <source>
        <dbReference type="EMBL" id="MBB5284401.1"/>
    </source>
</evidence>
<keyword evidence="4" id="KW-1185">Reference proteome</keyword>
<evidence type="ECO:0000256" key="1">
    <source>
        <dbReference type="SAM" id="SignalP"/>
    </source>
</evidence>
<feature type="signal peptide" evidence="1">
    <location>
        <begin position="1"/>
        <end position="23"/>
    </location>
</feature>
<proteinExistence type="predicted"/>
<protein>
    <recommendedName>
        <fullName evidence="2">DUF218 domain-containing protein</fullName>
    </recommendedName>
</protein>
<sequence length="419" mass="47618">MSRFFPFYWLVAALLLGSLPSSAQVPSYVLLEGTSVVQTKNYYLLTLFQQVDEVKRLLEKDAELAEMARAKRTQLSRSLTECEKTHTCFTERMKLSEAEISRVSDRLKQLYQPQNALGKLVAQHLVPSGTYILFGKVPSAELLVKAWEQDARGLNYALGVYAEGQKPHYPNIDSISYLPRGRRYFDLVYTATEAIADESQKATLFFEPTLNAALRFLEINHRSEAADFEPMTATVNKAAYDRLKSTSWDKYPYSLILVPGSGPSEPQVALSGIGLLRCRTAALRYFEGMAPFIMVSGGRVHPYQTPYSEAYEMKKYLVETMKVPESAILMEPHARHTTTNLRNCARLIYRYGLPFDKPYLISTSKSQSFYISSSTFEERCQKELLHLPYRPGKRLSNTETEYYPVLGALHSNPFEPLDP</sequence>
<feature type="chain" id="PRO_5032966873" description="DUF218 domain-containing protein" evidence="1">
    <location>
        <begin position="24"/>
        <end position="419"/>
    </location>
</feature>
<evidence type="ECO:0000313" key="4">
    <source>
        <dbReference type="Proteomes" id="UP000557307"/>
    </source>
</evidence>
<accession>A0A840TLG7</accession>
<gene>
    <name evidence="3" type="ORF">HNQ92_002544</name>
</gene>
<organism evidence="3 4">
    <name type="scientific">Rhabdobacter roseus</name>
    <dbReference type="NCBI Taxonomy" id="1655419"/>
    <lineage>
        <taxon>Bacteria</taxon>
        <taxon>Pseudomonadati</taxon>
        <taxon>Bacteroidota</taxon>
        <taxon>Cytophagia</taxon>
        <taxon>Cytophagales</taxon>
        <taxon>Cytophagaceae</taxon>
        <taxon>Rhabdobacter</taxon>
    </lineage>
</organism>
<evidence type="ECO:0000259" key="2">
    <source>
        <dbReference type="Pfam" id="PF02698"/>
    </source>
</evidence>
<dbReference type="CDD" id="cd06259">
    <property type="entry name" value="YdcF-like"/>
    <property type="match status" value="1"/>
</dbReference>
<dbReference type="AlphaFoldDB" id="A0A840TLG7"/>
<reference evidence="3 4" key="1">
    <citation type="submission" date="2020-08" db="EMBL/GenBank/DDBJ databases">
        <title>Genomic Encyclopedia of Type Strains, Phase IV (KMG-IV): sequencing the most valuable type-strain genomes for metagenomic binning, comparative biology and taxonomic classification.</title>
        <authorList>
            <person name="Goeker M."/>
        </authorList>
    </citation>
    <scope>NUCLEOTIDE SEQUENCE [LARGE SCALE GENOMIC DNA]</scope>
    <source>
        <strain evidence="3 4">DSM 105074</strain>
    </source>
</reference>
<dbReference type="InterPro" id="IPR003848">
    <property type="entry name" value="DUF218"/>
</dbReference>
<dbReference type="Pfam" id="PF02698">
    <property type="entry name" value="DUF218"/>
    <property type="match status" value="1"/>
</dbReference>
<name>A0A840TLG7_9BACT</name>